<dbReference type="RefSeq" id="WP_144091527.1">
    <property type="nucleotide sequence ID" value="NZ_VMHM01000004.1"/>
</dbReference>
<sequence length="628" mass="70392">MIKKILITLLILILLTAIGIVSLIVFVDPNNYRGFISDTVKDKTGYELTIDGNLRWHIWPQVSILTDSVKLSDIDAKKPILTADNMRLDVELFPLFSKKLEIKNVFIKSAIINITDESKGQVYKHKTEQQPTTDDTQTTQTKQQKESSKWAFTLNKLEVSDSTVVLQNKDDFINFRNINLAIIQKSDKKIAIDVKGNIDRNQQNFSYVADADVDLALFPEKAIIDLKKFDYTYKGVAIPTKELKGNLKGVINYLHNSKQLTSKDLSFSVNENYFSGAVNANFDKKPYIDLTVTSNELNLTPFLEKDKKTNENITIQQSPPVVSNVTNVDNELNFLNSFNAKAKLDIKKLNINKMILNNINVALANNDGVTTFQNIGFDFAKGHIAATGVANGKQKYTQIKLIPKITNIDLNTFFNQIETPNDLEGVFNASGDIEVNTLSGNKLLENLKGNLSINVTNAKLNKININSIIQNAATKYTKDVSATENMKNYTEFSKISTDAYLNRGNLELTTLNALSPTLEIVDGSGKVGMIQKDLDINMNIKILGGWNGKSNTIAKLQKLVIPLRIYGQFSKLHYQLDIGQVIKDLFNDKLQESLDKFRNKLENRSSKDGSKSDSKQKAVDMLENLLGK</sequence>
<reference evidence="3 4" key="1">
    <citation type="submission" date="2019-07" db="EMBL/GenBank/DDBJ databases">
        <title>Gilliamella genomes.</title>
        <authorList>
            <person name="Zheng H."/>
        </authorList>
    </citation>
    <scope>NUCLEOTIDE SEQUENCE [LARGE SCALE GENOMIC DNA]</scope>
    <source>
        <strain evidence="3 4">W8127</strain>
    </source>
</reference>
<feature type="domain" description="AsmA" evidence="2">
    <location>
        <begin position="256"/>
        <end position="509"/>
    </location>
</feature>
<dbReference type="InterPro" id="IPR007844">
    <property type="entry name" value="AsmA"/>
</dbReference>
<feature type="region of interest" description="Disordered" evidence="1">
    <location>
        <begin position="122"/>
        <end position="144"/>
    </location>
</feature>
<evidence type="ECO:0000313" key="4">
    <source>
        <dbReference type="Proteomes" id="UP000319483"/>
    </source>
</evidence>
<dbReference type="InterPro" id="IPR052894">
    <property type="entry name" value="AsmA-related"/>
</dbReference>
<dbReference type="AlphaFoldDB" id="A0A556SSG1"/>
<dbReference type="Pfam" id="PF05170">
    <property type="entry name" value="AsmA"/>
    <property type="match status" value="2"/>
</dbReference>
<accession>A0A556SSG1</accession>
<evidence type="ECO:0000256" key="1">
    <source>
        <dbReference type="SAM" id="MobiDB-lite"/>
    </source>
</evidence>
<dbReference type="Proteomes" id="UP000319483">
    <property type="component" value="Unassembled WGS sequence"/>
</dbReference>
<protein>
    <submittedName>
        <fullName evidence="3">Outer membrane assembly protein AsmA</fullName>
    </submittedName>
</protein>
<evidence type="ECO:0000259" key="2">
    <source>
        <dbReference type="Pfam" id="PF05170"/>
    </source>
</evidence>
<proteinExistence type="predicted"/>
<dbReference type="GO" id="GO:0005886">
    <property type="term" value="C:plasma membrane"/>
    <property type="evidence" value="ECO:0007669"/>
    <property type="project" value="TreeGrafter"/>
</dbReference>
<evidence type="ECO:0000313" key="3">
    <source>
        <dbReference type="EMBL" id="TSK04074.1"/>
    </source>
</evidence>
<dbReference type="PANTHER" id="PTHR30441">
    <property type="entry name" value="DUF748 DOMAIN-CONTAINING PROTEIN"/>
    <property type="match status" value="1"/>
</dbReference>
<name>A0A556SSG1_9GAMM</name>
<feature type="compositionally biased region" description="Low complexity" evidence="1">
    <location>
        <begin position="129"/>
        <end position="142"/>
    </location>
</feature>
<comment type="caution">
    <text evidence="3">The sequence shown here is derived from an EMBL/GenBank/DDBJ whole genome shotgun (WGS) entry which is preliminary data.</text>
</comment>
<organism evidence="3 4">
    <name type="scientific">Gilliamella apicola</name>
    <dbReference type="NCBI Taxonomy" id="1196095"/>
    <lineage>
        <taxon>Bacteria</taxon>
        <taxon>Pseudomonadati</taxon>
        <taxon>Pseudomonadota</taxon>
        <taxon>Gammaproteobacteria</taxon>
        <taxon>Orbales</taxon>
        <taxon>Orbaceae</taxon>
        <taxon>Gilliamella</taxon>
    </lineage>
</organism>
<dbReference type="NCBIfam" id="NF008091">
    <property type="entry name" value="PRK10833.1"/>
    <property type="match status" value="1"/>
</dbReference>
<dbReference type="EMBL" id="VMHM01000004">
    <property type="protein sequence ID" value="TSK04074.1"/>
    <property type="molecule type" value="Genomic_DNA"/>
</dbReference>
<gene>
    <name evidence="3" type="primary">asmA</name>
    <name evidence="3" type="ORF">FPQ15_03580</name>
</gene>
<dbReference type="GO" id="GO:0090313">
    <property type="term" value="P:regulation of protein targeting to membrane"/>
    <property type="evidence" value="ECO:0007669"/>
    <property type="project" value="TreeGrafter"/>
</dbReference>
<feature type="domain" description="AsmA" evidence="2">
    <location>
        <begin position="4"/>
        <end position="210"/>
    </location>
</feature>
<dbReference type="PANTHER" id="PTHR30441:SF8">
    <property type="entry name" value="DUF748 DOMAIN-CONTAINING PROTEIN"/>
    <property type="match status" value="1"/>
</dbReference>